<reference evidence="1" key="1">
    <citation type="submission" date="2020-05" db="EMBL/GenBank/DDBJ databases">
        <authorList>
            <person name="Chiriac C."/>
            <person name="Salcher M."/>
            <person name="Ghai R."/>
            <person name="Kavagutti S V."/>
        </authorList>
    </citation>
    <scope>NUCLEOTIDE SEQUENCE</scope>
</reference>
<accession>A0A6J6IRF2</accession>
<proteinExistence type="predicted"/>
<name>A0A6J6IRF2_9ZZZZ</name>
<evidence type="ECO:0000313" key="1">
    <source>
        <dbReference type="EMBL" id="CAB4627004.1"/>
    </source>
</evidence>
<organism evidence="1">
    <name type="scientific">freshwater metagenome</name>
    <dbReference type="NCBI Taxonomy" id="449393"/>
    <lineage>
        <taxon>unclassified sequences</taxon>
        <taxon>metagenomes</taxon>
        <taxon>ecological metagenomes</taxon>
    </lineage>
</organism>
<dbReference type="EMBL" id="CAEZVM010000007">
    <property type="protein sequence ID" value="CAB4627004.1"/>
    <property type="molecule type" value="Genomic_DNA"/>
</dbReference>
<sequence length="315" mass="32975">MSKKLIAVAAAAVLALAGLAAPASAASSATLSGAGWVANSGSNDGSTAVKAATLDVPYYNEISESDDTAGAISIDTDANSTVTVTATGGAKLLEDTDAVDDNSADVNNTNAGRTSLTIASDDDDPTIYVFTTTTAVSTVTVNVKNSTTTYNKTFYLKGIAGEPYFFNSLTGAPSVLEDGDDAELSVKLTDVFGNEIKNGDWDGDVNASLGSYEDDQWGYFEWNESTKVHELTLTSSSDLPYIFTVSVDNDRSDQGFKAPADPFTSMVNGKTNSDLAKQVAALEAKVAGMVTKKRFNKLAKKWNAAFPSKAVSLKK</sequence>
<protein>
    <submittedName>
        <fullName evidence="1">Unannotated protein</fullName>
    </submittedName>
</protein>
<gene>
    <name evidence="1" type="ORF">UFOPK2032_00318</name>
</gene>
<dbReference type="AlphaFoldDB" id="A0A6J6IRF2"/>